<evidence type="ECO:0000256" key="1">
    <source>
        <dbReference type="ARBA" id="ARBA00006484"/>
    </source>
</evidence>
<sequence length="264" mass="28439">MDLHLTGKKVLVLAASKGLGKSIAKQFLREGAHVLICSRKQEHLLQAVQEIQSDGDSEGRLFTQVCDLTDEQSITKLFEVAKEQLGGVDILINNAGGPPAGSFMQLDDEAWQGAFELNLLSYIRASRLAIPFMQQAGGGRILNIASSSIKQPIDGLVLSNTFRNGIVGLSKTLANEFAEDGILVNTLAPGRIGTERVAELDSIRAEKRSISIDDVTTEMVAKIPLGRYGTPEEFAKTAVFLASFANTYITGQSLLVDGGYVRSI</sequence>
<dbReference type="PRINTS" id="PR00081">
    <property type="entry name" value="GDHRDH"/>
</dbReference>
<dbReference type="PANTHER" id="PTHR42879:SF6">
    <property type="entry name" value="NADPH-DEPENDENT REDUCTASE BACG"/>
    <property type="match status" value="1"/>
</dbReference>
<organism evidence="3 4">
    <name type="scientific">Pontibacillus litoralis JSM 072002</name>
    <dbReference type="NCBI Taxonomy" id="1385512"/>
    <lineage>
        <taxon>Bacteria</taxon>
        <taxon>Bacillati</taxon>
        <taxon>Bacillota</taxon>
        <taxon>Bacilli</taxon>
        <taxon>Bacillales</taxon>
        <taxon>Bacillaceae</taxon>
        <taxon>Pontibacillus</taxon>
    </lineage>
</organism>
<dbReference type="OrthoDB" id="9803333at2"/>
<dbReference type="FunFam" id="3.40.50.720:FF:000084">
    <property type="entry name" value="Short-chain dehydrogenase reductase"/>
    <property type="match status" value="1"/>
</dbReference>
<evidence type="ECO:0000256" key="2">
    <source>
        <dbReference type="ARBA" id="ARBA00023002"/>
    </source>
</evidence>
<dbReference type="CDD" id="cd05344">
    <property type="entry name" value="BKR_like_SDR_like"/>
    <property type="match status" value="1"/>
</dbReference>
<dbReference type="SUPFAM" id="SSF51735">
    <property type="entry name" value="NAD(P)-binding Rossmann-fold domains"/>
    <property type="match status" value="1"/>
</dbReference>
<dbReference type="InterPro" id="IPR050259">
    <property type="entry name" value="SDR"/>
</dbReference>
<keyword evidence="4" id="KW-1185">Reference proteome</keyword>
<dbReference type="Pfam" id="PF13561">
    <property type="entry name" value="adh_short_C2"/>
    <property type="match status" value="1"/>
</dbReference>
<comment type="similarity">
    <text evidence="1">Belongs to the short-chain dehydrogenases/reductases (SDR) family.</text>
</comment>
<dbReference type="PRINTS" id="PR00080">
    <property type="entry name" value="SDRFAMILY"/>
</dbReference>
<dbReference type="EMBL" id="AVPG01000005">
    <property type="protein sequence ID" value="KGX87790.1"/>
    <property type="molecule type" value="Genomic_DNA"/>
</dbReference>
<evidence type="ECO:0000313" key="4">
    <source>
        <dbReference type="Proteomes" id="UP000030401"/>
    </source>
</evidence>
<keyword evidence="2" id="KW-0560">Oxidoreductase</keyword>
<reference evidence="3 4" key="1">
    <citation type="submission" date="2013-08" db="EMBL/GenBank/DDBJ databases">
        <authorList>
            <person name="Huang J."/>
            <person name="Wang G."/>
        </authorList>
    </citation>
    <scope>NUCLEOTIDE SEQUENCE [LARGE SCALE GENOMIC DNA]</scope>
    <source>
        <strain evidence="3 4">JSM 072002</strain>
    </source>
</reference>
<name>A0A0A5G9J7_9BACI</name>
<dbReference type="eggNOG" id="COG1028">
    <property type="taxonomic scope" value="Bacteria"/>
</dbReference>
<dbReference type="RefSeq" id="WP_036833195.1">
    <property type="nucleotide sequence ID" value="NZ_AVPG01000005.1"/>
</dbReference>
<proteinExistence type="inferred from homology"/>
<accession>A0A0A5G9J7</accession>
<dbReference type="InterPro" id="IPR002347">
    <property type="entry name" value="SDR_fam"/>
</dbReference>
<dbReference type="PANTHER" id="PTHR42879">
    <property type="entry name" value="3-OXOACYL-(ACYL-CARRIER-PROTEIN) REDUCTASE"/>
    <property type="match status" value="1"/>
</dbReference>
<dbReference type="AlphaFoldDB" id="A0A0A5G9J7"/>
<protein>
    <submittedName>
        <fullName evidence="3">3-oxoacyl-ACP reductase</fullName>
    </submittedName>
</protein>
<dbReference type="InterPro" id="IPR036291">
    <property type="entry name" value="NAD(P)-bd_dom_sf"/>
</dbReference>
<dbReference type="STRING" id="1385512.N784_14385"/>
<evidence type="ECO:0000313" key="3">
    <source>
        <dbReference type="EMBL" id="KGX87790.1"/>
    </source>
</evidence>
<dbReference type="GO" id="GO:0016491">
    <property type="term" value="F:oxidoreductase activity"/>
    <property type="evidence" value="ECO:0007669"/>
    <property type="project" value="UniProtKB-KW"/>
</dbReference>
<comment type="caution">
    <text evidence="3">The sequence shown here is derived from an EMBL/GenBank/DDBJ whole genome shotgun (WGS) entry which is preliminary data.</text>
</comment>
<gene>
    <name evidence="3" type="ORF">N784_14385</name>
</gene>
<dbReference type="GO" id="GO:0008206">
    <property type="term" value="P:bile acid metabolic process"/>
    <property type="evidence" value="ECO:0007669"/>
    <property type="project" value="UniProtKB-ARBA"/>
</dbReference>
<dbReference type="Gene3D" id="3.40.50.720">
    <property type="entry name" value="NAD(P)-binding Rossmann-like Domain"/>
    <property type="match status" value="1"/>
</dbReference>
<dbReference type="Proteomes" id="UP000030401">
    <property type="component" value="Unassembled WGS sequence"/>
</dbReference>